<dbReference type="PANTHER" id="PTHR31646:SF1">
    <property type="entry name" value="ALPHA-1,2-MANNOSYLTRANSFERASE MNN2"/>
    <property type="match status" value="1"/>
</dbReference>
<reference evidence="14 15" key="1">
    <citation type="submission" date="2018-01" db="EMBL/GenBank/DDBJ databases">
        <title>Draft genome of the strawberry crown rot pathogen Phytophthora cactorum.</title>
        <authorList>
            <person name="Armitage A.D."/>
            <person name="Lysoe E."/>
            <person name="Nellist C.F."/>
            <person name="Harrison R.J."/>
            <person name="Brurberg M.B."/>
        </authorList>
    </citation>
    <scope>NUCLEOTIDE SEQUENCE [LARGE SCALE GENOMIC DNA]</scope>
    <source>
        <strain evidence="14 15">10300</strain>
    </source>
</reference>
<dbReference type="Proteomes" id="UP000736787">
    <property type="component" value="Unassembled WGS sequence"/>
</dbReference>
<keyword evidence="5" id="KW-0812">Transmembrane</keyword>
<dbReference type="Proteomes" id="UP000774804">
    <property type="component" value="Unassembled WGS sequence"/>
</dbReference>
<evidence type="ECO:0000256" key="10">
    <source>
        <dbReference type="ARBA" id="ARBA00037847"/>
    </source>
</evidence>
<gene>
    <name evidence="14" type="ORF">PC110_g10288</name>
    <name evidence="11" type="ORF">PC115_g9357</name>
    <name evidence="12" type="ORF">PC117_g9253</name>
    <name evidence="13" type="ORF">PC129_g8365</name>
</gene>
<evidence type="ECO:0000313" key="12">
    <source>
        <dbReference type="EMBL" id="KAG2943984.1"/>
    </source>
</evidence>
<comment type="similarity">
    <text evidence="3">Belongs to the MNN1/MNT family.</text>
</comment>
<keyword evidence="4" id="KW-0808">Transferase</keyword>
<dbReference type="AlphaFoldDB" id="A0A329S902"/>
<proteinExistence type="inferred from homology"/>
<sequence>MFWTSNNTVAERFFTSHSTLDTVAFHQAANQDNGSAGSNASTLLKTNHEQFSQDNEALANPRESEVALMDLPSSETKIRRFKCLGWRATTECSFDGPPNPQNDLNCSNSIPKQASGYCEVEDIDTRERFRVMKRSCANTKSGAVFRCSDAPGFANFRVKAQLAVAQTKKSGFALPNVGAQSQSPSQGIVMVVYPALVASAYATIRLLRDVLGCKLPIEIWFSPDEMRKTPGSLTPLQKLNQTTTGDVIFREINTNGRPIRFEAKIYAIYHSSFEQVLFLDADNAPVRDPSFLFETPEFVKMGAVFWPDYWHPQNTMFYINTESLVWQLLDTPFVDMFEQESGQLLIDRRRHSVPLHLVSFYAFHWPNYFQLQRLAWGDKDLFRFAWLKLKVPFFMIQTPPSIAGTVIGWSFCGMTMVQHDTHGEVLFLHRNQRKLMGKLHTKLVEAQSKNQSLVGIEALPDDGYPDPEIWTHLLSFRTTSARSEYIVSGESLPGFPKWQRCYGRRDLDRNPHFYAQKFSDLSFGGIEKHLRKFAFEAVQLQQHK</sequence>
<dbReference type="GO" id="GO:0000139">
    <property type="term" value="C:Golgi membrane"/>
    <property type="evidence" value="ECO:0007669"/>
    <property type="project" value="UniProtKB-SubCell"/>
</dbReference>
<evidence type="ECO:0000313" key="14">
    <source>
        <dbReference type="EMBL" id="RAW33383.1"/>
    </source>
</evidence>
<accession>A0A329S902</accession>
<evidence type="ECO:0000313" key="11">
    <source>
        <dbReference type="EMBL" id="KAG2921975.1"/>
    </source>
</evidence>
<protein>
    <submittedName>
        <fullName evidence="14">Uncharacterized protein</fullName>
    </submittedName>
</protein>
<dbReference type="InterPro" id="IPR029044">
    <property type="entry name" value="Nucleotide-diphossugar_trans"/>
</dbReference>
<dbReference type="InterPro" id="IPR022751">
    <property type="entry name" value="Alpha_mannosyltransferase"/>
</dbReference>
<dbReference type="EMBL" id="MJFZ01000239">
    <property type="protein sequence ID" value="RAW33383.1"/>
    <property type="molecule type" value="Genomic_DNA"/>
</dbReference>
<evidence type="ECO:0000313" key="15">
    <source>
        <dbReference type="Proteomes" id="UP000251314"/>
    </source>
</evidence>
<dbReference type="Proteomes" id="UP000760860">
    <property type="component" value="Unassembled WGS sequence"/>
</dbReference>
<evidence type="ECO:0000256" key="9">
    <source>
        <dbReference type="ARBA" id="ARBA00023136"/>
    </source>
</evidence>
<evidence type="ECO:0000256" key="5">
    <source>
        <dbReference type="ARBA" id="ARBA00022692"/>
    </source>
</evidence>
<dbReference type="STRING" id="29920.A0A329S902"/>
<reference evidence="13" key="2">
    <citation type="submission" date="2018-05" db="EMBL/GenBank/DDBJ databases">
        <title>Effector identification in a new, highly contiguous assembly of the strawberry crown rot pathogen Phytophthora cactorum.</title>
        <authorList>
            <person name="Armitage A.D."/>
            <person name="Nellist C.F."/>
            <person name="Bates H."/>
            <person name="Vickerstaff R.J."/>
            <person name="Harrison R.J."/>
        </authorList>
    </citation>
    <scope>NUCLEOTIDE SEQUENCE</scope>
    <source>
        <strain evidence="11">4032</strain>
        <strain evidence="12">4040</strain>
        <strain evidence="13">P421</strain>
    </source>
</reference>
<keyword evidence="15" id="KW-1185">Reference proteome</keyword>
<dbReference type="SUPFAM" id="SSF53448">
    <property type="entry name" value="Nucleotide-diphospho-sugar transferases"/>
    <property type="match status" value="1"/>
</dbReference>
<dbReference type="EMBL" id="RCMK01000209">
    <property type="protein sequence ID" value="KAG2943984.1"/>
    <property type="molecule type" value="Genomic_DNA"/>
</dbReference>
<dbReference type="EMBL" id="RCMI01000256">
    <property type="protein sequence ID" value="KAG2921975.1"/>
    <property type="molecule type" value="Genomic_DNA"/>
</dbReference>
<dbReference type="GO" id="GO:0000026">
    <property type="term" value="F:alpha-1,2-mannosyltransferase activity"/>
    <property type="evidence" value="ECO:0007669"/>
    <property type="project" value="TreeGrafter"/>
</dbReference>
<evidence type="ECO:0000256" key="1">
    <source>
        <dbReference type="ARBA" id="ARBA00004394"/>
    </source>
</evidence>
<keyword evidence="7" id="KW-1133">Transmembrane helix</keyword>
<evidence type="ECO:0000256" key="2">
    <source>
        <dbReference type="ARBA" id="ARBA00004606"/>
    </source>
</evidence>
<dbReference type="Gene3D" id="3.90.550.10">
    <property type="entry name" value="Spore Coat Polysaccharide Biosynthesis Protein SpsA, Chain A"/>
    <property type="match status" value="1"/>
</dbReference>
<dbReference type="PANTHER" id="PTHR31646">
    <property type="entry name" value="ALPHA-1,2-MANNOSYLTRANSFERASE MNN2"/>
    <property type="match status" value="1"/>
</dbReference>
<name>A0A329S902_9STRA</name>
<keyword evidence="9" id="KW-0472">Membrane</keyword>
<keyword evidence="8" id="KW-0333">Golgi apparatus</keyword>
<comment type="subcellular location">
    <subcellularLocation>
        <location evidence="10">Endomembrane system</location>
        <topology evidence="10">Single-pass membrane protein</topology>
    </subcellularLocation>
    <subcellularLocation>
        <location evidence="1">Golgi apparatus membrane</location>
    </subcellularLocation>
    <subcellularLocation>
        <location evidence="2">Membrane</location>
        <topology evidence="2">Single-pass type II membrane protein</topology>
    </subcellularLocation>
</comment>
<evidence type="ECO:0000256" key="4">
    <source>
        <dbReference type="ARBA" id="ARBA00022679"/>
    </source>
</evidence>
<dbReference type="Proteomes" id="UP000251314">
    <property type="component" value="Unassembled WGS sequence"/>
</dbReference>
<dbReference type="GO" id="GO:0046354">
    <property type="term" value="P:mannan biosynthetic process"/>
    <property type="evidence" value="ECO:0007669"/>
    <property type="project" value="TreeGrafter"/>
</dbReference>
<evidence type="ECO:0000256" key="7">
    <source>
        <dbReference type="ARBA" id="ARBA00022989"/>
    </source>
</evidence>
<dbReference type="Pfam" id="PF11051">
    <property type="entry name" value="Mannosyl_trans3"/>
    <property type="match status" value="1"/>
</dbReference>
<comment type="caution">
    <text evidence="14">The sequence shown here is derived from an EMBL/GenBank/DDBJ whole genome shotgun (WGS) entry which is preliminary data.</text>
</comment>
<evidence type="ECO:0000256" key="6">
    <source>
        <dbReference type="ARBA" id="ARBA00022968"/>
    </source>
</evidence>
<dbReference type="OrthoDB" id="430354at2759"/>
<evidence type="ECO:0000256" key="8">
    <source>
        <dbReference type="ARBA" id="ARBA00023034"/>
    </source>
</evidence>
<organism evidence="14 15">
    <name type="scientific">Phytophthora cactorum</name>
    <dbReference type="NCBI Taxonomy" id="29920"/>
    <lineage>
        <taxon>Eukaryota</taxon>
        <taxon>Sar</taxon>
        <taxon>Stramenopiles</taxon>
        <taxon>Oomycota</taxon>
        <taxon>Peronosporomycetes</taxon>
        <taxon>Peronosporales</taxon>
        <taxon>Peronosporaceae</taxon>
        <taxon>Phytophthora</taxon>
    </lineage>
</organism>
<dbReference type="VEuPathDB" id="FungiDB:PC110_g10288"/>
<keyword evidence="6" id="KW-0735">Signal-anchor</keyword>
<evidence type="ECO:0000313" key="13">
    <source>
        <dbReference type="EMBL" id="KAG3220888.1"/>
    </source>
</evidence>
<dbReference type="EMBL" id="RCMV01000242">
    <property type="protein sequence ID" value="KAG3220888.1"/>
    <property type="molecule type" value="Genomic_DNA"/>
</dbReference>
<evidence type="ECO:0000256" key="3">
    <source>
        <dbReference type="ARBA" id="ARBA00009105"/>
    </source>
</evidence>